<dbReference type="InterPro" id="IPR020846">
    <property type="entry name" value="MFS_dom"/>
</dbReference>
<evidence type="ECO:0000313" key="9">
    <source>
        <dbReference type="Proteomes" id="UP000324233"/>
    </source>
</evidence>
<evidence type="ECO:0000256" key="3">
    <source>
        <dbReference type="ARBA" id="ARBA00022989"/>
    </source>
</evidence>
<feature type="domain" description="Major facilitator superfamily (MFS) profile" evidence="7">
    <location>
        <begin position="34"/>
        <end position="433"/>
    </location>
</feature>
<proteinExistence type="predicted"/>
<dbReference type="Gene3D" id="1.20.1250.20">
    <property type="entry name" value="MFS general substrate transporter like domains"/>
    <property type="match status" value="2"/>
</dbReference>
<feature type="transmembrane region" description="Helical" evidence="6">
    <location>
        <begin position="68"/>
        <end position="91"/>
    </location>
</feature>
<protein>
    <submittedName>
        <fullName evidence="8">L-galactonate transporter</fullName>
    </submittedName>
</protein>
<dbReference type="GO" id="GO:0016020">
    <property type="term" value="C:membrane"/>
    <property type="evidence" value="ECO:0007669"/>
    <property type="project" value="UniProtKB-SubCell"/>
</dbReference>
<dbReference type="InterPro" id="IPR011701">
    <property type="entry name" value="MFS"/>
</dbReference>
<evidence type="ECO:0000256" key="4">
    <source>
        <dbReference type="ARBA" id="ARBA00023136"/>
    </source>
</evidence>
<reference evidence="8 9" key="1">
    <citation type="submission" date="2019-08" db="EMBL/GenBank/DDBJ databases">
        <title>Deep-cultivation of Planctomycetes and their phenomic and genomic characterization uncovers novel biology.</title>
        <authorList>
            <person name="Wiegand S."/>
            <person name="Jogler M."/>
            <person name="Boedeker C."/>
            <person name="Pinto D."/>
            <person name="Vollmers J."/>
            <person name="Rivas-Marin E."/>
            <person name="Kohn T."/>
            <person name="Peeters S.H."/>
            <person name="Heuer A."/>
            <person name="Rast P."/>
            <person name="Oberbeckmann S."/>
            <person name="Bunk B."/>
            <person name="Jeske O."/>
            <person name="Meyerdierks A."/>
            <person name="Storesund J.E."/>
            <person name="Kallscheuer N."/>
            <person name="Luecker S."/>
            <person name="Lage O.M."/>
            <person name="Pohl T."/>
            <person name="Merkel B.J."/>
            <person name="Hornburger P."/>
            <person name="Mueller R.-W."/>
            <person name="Bruemmer F."/>
            <person name="Labrenz M."/>
            <person name="Spormann A.M."/>
            <person name="Op den Camp H."/>
            <person name="Overmann J."/>
            <person name="Amann R."/>
            <person name="Jetten M.S.M."/>
            <person name="Mascher T."/>
            <person name="Medema M.H."/>
            <person name="Devos D.P."/>
            <person name="Kaster A.-K."/>
            <person name="Ovreas L."/>
            <person name="Rohde M."/>
            <person name="Galperin M.Y."/>
            <person name="Jogler C."/>
        </authorList>
    </citation>
    <scope>NUCLEOTIDE SEQUENCE [LARGE SCALE GENOMIC DNA]</scope>
    <source>
        <strain evidence="8 9">OJF2</strain>
    </source>
</reference>
<dbReference type="InterPro" id="IPR050382">
    <property type="entry name" value="MFS_Na/Anion_cotransporter"/>
</dbReference>
<name>A0A5B9W2F9_9BACT</name>
<feature type="transmembrane region" description="Helical" evidence="6">
    <location>
        <begin position="344"/>
        <end position="366"/>
    </location>
</feature>
<dbReference type="Pfam" id="PF07690">
    <property type="entry name" value="MFS_1"/>
    <property type="match status" value="1"/>
</dbReference>
<dbReference type="PANTHER" id="PTHR11662:SF399">
    <property type="entry name" value="FI19708P1-RELATED"/>
    <property type="match status" value="1"/>
</dbReference>
<feature type="transmembrane region" description="Helical" evidence="6">
    <location>
        <begin position="289"/>
        <end position="309"/>
    </location>
</feature>
<sequence>MADSTRPAAAGDEIATGPLEPGPEKATPLRAWGICGLMFFATVLNYMDRQTLAQQASEIREALSLSNGDYGLLELGFGIAFALGSVAIGLLVDRVSLRWLFPAVLLGWSAVGFLTGRVTSYAGLFLCRIALGAFEAGQWPCALAASQRLLTPRQRAMGNSILQSGASLGAIVTPQVILLLNSGGPGGWRLPFQVVGASGLLWIVAWFLMIRPGELELPASPGSGASGPPDRGPDPGEAPPGVFAARLSALLVVVVVINLCWQYFRAWMPMMLEKHYGYGRVEVQHFSSWYYLVAGVGCIASGYVVKSLAARGFAVHDARMAAFACGVALTSLSVSAAFLPASTLLLGCFLAVGFGSLGQFPPYYAFTQDLSVRRMGKVTGILSFATWIATAIAQWATGRWIDRTGSYDAATICLGLAPIAGLLALVLLWNRGDDRGARASKLP</sequence>
<dbReference type="OrthoDB" id="8596007at2"/>
<evidence type="ECO:0000259" key="7">
    <source>
        <dbReference type="PROSITE" id="PS50850"/>
    </source>
</evidence>
<feature type="transmembrane region" description="Helical" evidence="6">
    <location>
        <begin position="378"/>
        <end position="397"/>
    </location>
</feature>
<accession>A0A5B9W2F9</accession>
<keyword evidence="2 6" id="KW-0812">Transmembrane</keyword>
<organism evidence="8 9">
    <name type="scientific">Aquisphaera giovannonii</name>
    <dbReference type="NCBI Taxonomy" id="406548"/>
    <lineage>
        <taxon>Bacteria</taxon>
        <taxon>Pseudomonadati</taxon>
        <taxon>Planctomycetota</taxon>
        <taxon>Planctomycetia</taxon>
        <taxon>Isosphaerales</taxon>
        <taxon>Isosphaeraceae</taxon>
        <taxon>Aquisphaera</taxon>
    </lineage>
</organism>
<dbReference type="AlphaFoldDB" id="A0A5B9W2F9"/>
<evidence type="ECO:0000256" key="6">
    <source>
        <dbReference type="SAM" id="Phobius"/>
    </source>
</evidence>
<gene>
    <name evidence="8" type="primary">yjjL</name>
    <name evidence="8" type="ORF">OJF2_29980</name>
</gene>
<dbReference type="InterPro" id="IPR036259">
    <property type="entry name" value="MFS_trans_sf"/>
</dbReference>
<feature type="transmembrane region" description="Helical" evidence="6">
    <location>
        <begin position="409"/>
        <end position="429"/>
    </location>
</feature>
<dbReference type="PROSITE" id="PS50850">
    <property type="entry name" value="MFS"/>
    <property type="match status" value="1"/>
</dbReference>
<keyword evidence="9" id="KW-1185">Reference proteome</keyword>
<dbReference type="KEGG" id="agv:OJF2_29980"/>
<keyword evidence="4 6" id="KW-0472">Membrane</keyword>
<feature type="region of interest" description="Disordered" evidence="5">
    <location>
        <begin position="1"/>
        <end position="23"/>
    </location>
</feature>
<dbReference type="Proteomes" id="UP000324233">
    <property type="component" value="Chromosome"/>
</dbReference>
<feature type="transmembrane region" description="Helical" evidence="6">
    <location>
        <begin position="243"/>
        <end position="264"/>
    </location>
</feature>
<dbReference type="RefSeq" id="WP_148594380.1">
    <property type="nucleotide sequence ID" value="NZ_CP042997.1"/>
</dbReference>
<dbReference type="EMBL" id="CP042997">
    <property type="protein sequence ID" value="QEH34459.1"/>
    <property type="molecule type" value="Genomic_DNA"/>
</dbReference>
<evidence type="ECO:0000313" key="8">
    <source>
        <dbReference type="EMBL" id="QEH34459.1"/>
    </source>
</evidence>
<evidence type="ECO:0000256" key="1">
    <source>
        <dbReference type="ARBA" id="ARBA00004141"/>
    </source>
</evidence>
<dbReference type="SUPFAM" id="SSF103473">
    <property type="entry name" value="MFS general substrate transporter"/>
    <property type="match status" value="1"/>
</dbReference>
<keyword evidence="3 6" id="KW-1133">Transmembrane helix</keyword>
<dbReference type="GO" id="GO:0022857">
    <property type="term" value="F:transmembrane transporter activity"/>
    <property type="evidence" value="ECO:0007669"/>
    <property type="project" value="InterPro"/>
</dbReference>
<dbReference type="PANTHER" id="PTHR11662">
    <property type="entry name" value="SOLUTE CARRIER FAMILY 17"/>
    <property type="match status" value="1"/>
</dbReference>
<comment type="subcellular location">
    <subcellularLocation>
        <location evidence="1">Membrane</location>
        <topology evidence="1">Multi-pass membrane protein</topology>
    </subcellularLocation>
</comment>
<evidence type="ECO:0000256" key="5">
    <source>
        <dbReference type="SAM" id="MobiDB-lite"/>
    </source>
</evidence>
<feature type="transmembrane region" description="Helical" evidence="6">
    <location>
        <begin position="161"/>
        <end position="180"/>
    </location>
</feature>
<feature type="transmembrane region" description="Helical" evidence="6">
    <location>
        <begin position="97"/>
        <end position="116"/>
    </location>
</feature>
<evidence type="ECO:0000256" key="2">
    <source>
        <dbReference type="ARBA" id="ARBA00022692"/>
    </source>
</evidence>
<feature type="transmembrane region" description="Helical" evidence="6">
    <location>
        <begin position="192"/>
        <end position="210"/>
    </location>
</feature>